<dbReference type="InterPro" id="IPR001633">
    <property type="entry name" value="EAL_dom"/>
</dbReference>
<dbReference type="Pfam" id="PF00563">
    <property type="entry name" value="EAL"/>
    <property type="match status" value="1"/>
</dbReference>
<evidence type="ECO:0008006" key="6">
    <source>
        <dbReference type="Google" id="ProtNLM"/>
    </source>
</evidence>
<gene>
    <name evidence="4" type="ORF">A130_07805</name>
</gene>
<dbReference type="AlphaFoldDB" id="A0A1E5CP65"/>
<dbReference type="SMART" id="SM00052">
    <property type="entry name" value="EAL"/>
    <property type="match status" value="1"/>
</dbReference>
<dbReference type="GO" id="GO:0006355">
    <property type="term" value="P:regulation of DNA-templated transcription"/>
    <property type="evidence" value="ECO:0007669"/>
    <property type="project" value="InterPro"/>
</dbReference>
<dbReference type="InterPro" id="IPR035919">
    <property type="entry name" value="EAL_sf"/>
</dbReference>
<feature type="domain" description="EAL" evidence="2">
    <location>
        <begin position="420"/>
        <end position="674"/>
    </location>
</feature>
<dbReference type="RefSeq" id="WP_017052741.1">
    <property type="nucleotide sequence ID" value="NZ_AJYW02000285.1"/>
</dbReference>
<proteinExistence type="predicted"/>
<sequence>MNSKLQIKPEVNAINNSLEYKYPMFDWSLNLDTREFSYDYNALASLLDLEVPIVTITDFMQYITQEQRKELELLFLQAIKSGERQHFSCCFVPNQSILAYVEFYFELTQPRQIEGTVRPVMLVSSKHQIANVFRSLFENSHHGVLITDSETRIIACNQHYENQMGFEHGTLIGVKTNIFNVGKYSDQFYDDMWHQIHTNGFWSGTLLTRDAHNQVFPQELTIQKIEATPGEIYYLGLTVALPKQTTQIATNELGGLALSSKLPTKDKFLNQLRQLCGKDHQANSKIVLTIKPKFACDCYNDHVEFSEVISLGNVSQAIGYLGDQIFVVCIDCQARYESIESRCVRSALRDFFQEIRLNSRKEIYDGVMNGRIGVSILGLDSQSASQLLSHATQAMLERHSGEDRNISFYHSTIHNEIKRKKRLEDGVLQAIQERRLEVHYQPIVDARSGEITKFEALCRFPSIDEESNVQELINIAEDLDLINELDSQVSMIALDRLEDIHQQFGEHVGLTLNCSLNTQREPVSVLNNLAELICTHAKKPECVTVELTESAYFDNGANQSDALKELRNLGVSIAIDDFGTGYSSFSYLSNSQFDFLKIDKAFVSDIHLHSNKFNIVKMITELSHTLGVEVVAEGVENYHEFRVLQNLKVDNVQGFLFSKPKPFFEFNSGKPYVDQLKEVGLIMSEQSHDTILGLSRNGPPRIHPSEPLSLAFQYINEQSIPYIPVVIDNRCVGIVGKDSLNLHLTLTMGTDLETTKESQIWRKTINQVMQVKFTQLQDSLNVNELAALLDSEVAFPWVFVDSEGEYRGILYESDIIRYFISR</sequence>
<dbReference type="SUPFAM" id="SSF141868">
    <property type="entry name" value="EAL domain-like"/>
    <property type="match status" value="1"/>
</dbReference>
<dbReference type="GO" id="GO:0071111">
    <property type="term" value="F:cyclic-guanylate-specific phosphodiesterase activity"/>
    <property type="evidence" value="ECO:0007669"/>
    <property type="project" value="InterPro"/>
</dbReference>
<organism evidence="4 5">
    <name type="scientific">Vibrio genomosp. F6 str. FF-238</name>
    <dbReference type="NCBI Taxonomy" id="1191298"/>
    <lineage>
        <taxon>Bacteria</taxon>
        <taxon>Pseudomonadati</taxon>
        <taxon>Pseudomonadota</taxon>
        <taxon>Gammaproteobacteria</taxon>
        <taxon>Vibrionales</taxon>
        <taxon>Vibrionaceae</taxon>
        <taxon>Vibrio</taxon>
    </lineage>
</organism>
<dbReference type="InterPro" id="IPR046342">
    <property type="entry name" value="CBS_dom_sf"/>
</dbReference>
<evidence type="ECO:0000256" key="1">
    <source>
        <dbReference type="PROSITE-ProRule" id="PRU00703"/>
    </source>
</evidence>
<dbReference type="InterPro" id="IPR035965">
    <property type="entry name" value="PAS-like_dom_sf"/>
</dbReference>
<dbReference type="SMART" id="SM00091">
    <property type="entry name" value="PAS"/>
    <property type="match status" value="1"/>
</dbReference>
<protein>
    <recommendedName>
        <fullName evidence="6">EAL domain-containing protein</fullName>
    </recommendedName>
</protein>
<dbReference type="Gene3D" id="3.20.20.450">
    <property type="entry name" value="EAL domain"/>
    <property type="match status" value="1"/>
</dbReference>
<reference evidence="4 5" key="1">
    <citation type="journal article" date="2012" name="Science">
        <title>Ecological populations of bacteria act as socially cohesive units of antibiotic production and resistance.</title>
        <authorList>
            <person name="Cordero O.X."/>
            <person name="Wildschutte H."/>
            <person name="Kirkup B."/>
            <person name="Proehl S."/>
            <person name="Ngo L."/>
            <person name="Hussain F."/>
            <person name="Le Roux F."/>
            <person name="Mincer T."/>
            <person name="Polz M.F."/>
        </authorList>
    </citation>
    <scope>NUCLEOTIDE SEQUENCE [LARGE SCALE GENOMIC DNA]</scope>
    <source>
        <strain evidence="4 5">FF-238</strain>
    </source>
</reference>
<dbReference type="CDD" id="cd00130">
    <property type="entry name" value="PAS"/>
    <property type="match status" value="1"/>
</dbReference>
<dbReference type="InterPro" id="IPR050706">
    <property type="entry name" value="Cyclic-di-GMP_PDE-like"/>
</dbReference>
<dbReference type="InterPro" id="IPR000644">
    <property type="entry name" value="CBS_dom"/>
</dbReference>
<dbReference type="NCBIfam" id="TIGR00229">
    <property type="entry name" value="sensory_box"/>
    <property type="match status" value="1"/>
</dbReference>
<dbReference type="SUPFAM" id="SSF55785">
    <property type="entry name" value="PYP-like sensor domain (PAS domain)"/>
    <property type="match status" value="1"/>
</dbReference>
<dbReference type="CDD" id="cd01948">
    <property type="entry name" value="EAL"/>
    <property type="match status" value="1"/>
</dbReference>
<keyword evidence="5" id="KW-1185">Reference proteome</keyword>
<dbReference type="EMBL" id="AJYW02000285">
    <property type="protein sequence ID" value="OEE71679.1"/>
    <property type="molecule type" value="Genomic_DNA"/>
</dbReference>
<dbReference type="Proteomes" id="UP000094165">
    <property type="component" value="Unassembled WGS sequence"/>
</dbReference>
<comment type="caution">
    <text evidence="4">The sequence shown here is derived from an EMBL/GenBank/DDBJ whole genome shotgun (WGS) entry which is preliminary data.</text>
</comment>
<evidence type="ECO:0000313" key="5">
    <source>
        <dbReference type="Proteomes" id="UP000094165"/>
    </source>
</evidence>
<feature type="domain" description="CBS" evidence="3">
    <location>
        <begin position="694"/>
        <end position="752"/>
    </location>
</feature>
<name>A0A1E5CP65_9VIBR</name>
<dbReference type="SUPFAM" id="SSF54631">
    <property type="entry name" value="CBS-domain pair"/>
    <property type="match status" value="1"/>
</dbReference>
<dbReference type="PROSITE" id="PS50883">
    <property type="entry name" value="EAL"/>
    <property type="match status" value="1"/>
</dbReference>
<dbReference type="InterPro" id="IPR000014">
    <property type="entry name" value="PAS"/>
</dbReference>
<keyword evidence="1" id="KW-0129">CBS domain</keyword>
<dbReference type="InterPro" id="IPR013767">
    <property type="entry name" value="PAS_fold"/>
</dbReference>
<dbReference type="PANTHER" id="PTHR33121:SF79">
    <property type="entry name" value="CYCLIC DI-GMP PHOSPHODIESTERASE PDED-RELATED"/>
    <property type="match status" value="1"/>
</dbReference>
<dbReference type="Pfam" id="PF00989">
    <property type="entry name" value="PAS"/>
    <property type="match status" value="1"/>
</dbReference>
<dbReference type="Gene3D" id="3.30.450.20">
    <property type="entry name" value="PAS domain"/>
    <property type="match status" value="1"/>
</dbReference>
<accession>A0A1E5CP65</accession>
<evidence type="ECO:0000259" key="3">
    <source>
        <dbReference type="PROSITE" id="PS51371"/>
    </source>
</evidence>
<dbReference type="Pfam" id="PF00571">
    <property type="entry name" value="CBS"/>
    <property type="match status" value="2"/>
</dbReference>
<evidence type="ECO:0000313" key="4">
    <source>
        <dbReference type="EMBL" id="OEE71679.1"/>
    </source>
</evidence>
<dbReference type="PROSITE" id="PS51371">
    <property type="entry name" value="CBS"/>
    <property type="match status" value="1"/>
</dbReference>
<dbReference type="Gene3D" id="3.10.580.10">
    <property type="entry name" value="CBS-domain"/>
    <property type="match status" value="1"/>
</dbReference>
<evidence type="ECO:0000259" key="2">
    <source>
        <dbReference type="PROSITE" id="PS50883"/>
    </source>
</evidence>
<dbReference type="PANTHER" id="PTHR33121">
    <property type="entry name" value="CYCLIC DI-GMP PHOSPHODIESTERASE PDEF"/>
    <property type="match status" value="1"/>
</dbReference>